<evidence type="ECO:0000256" key="3">
    <source>
        <dbReference type="ARBA" id="ARBA00023004"/>
    </source>
</evidence>
<feature type="domain" description="Calcineurin-like phosphoesterase" evidence="6">
    <location>
        <begin position="22"/>
        <end position="271"/>
    </location>
</feature>
<comment type="caution">
    <text evidence="7">The sequence shown here is derived from an EMBL/GenBank/DDBJ whole genome shotgun (WGS) entry which is preliminary data.</text>
</comment>
<keyword evidence="2" id="KW-0378">Hydrolase</keyword>
<gene>
    <name evidence="7" type="ORF">H9816_05610</name>
</gene>
<organism evidence="7 8">
    <name type="scientific">Candidatus Tidjanibacter faecipullorum</name>
    <dbReference type="NCBI Taxonomy" id="2838766"/>
    <lineage>
        <taxon>Bacteria</taxon>
        <taxon>Pseudomonadati</taxon>
        <taxon>Bacteroidota</taxon>
        <taxon>Bacteroidia</taxon>
        <taxon>Bacteroidales</taxon>
        <taxon>Rikenellaceae</taxon>
        <taxon>Tidjanibacter</taxon>
    </lineage>
</organism>
<keyword evidence="3" id="KW-0408">Iron</keyword>
<dbReference type="Pfam" id="PF00149">
    <property type="entry name" value="Metallophos"/>
    <property type="match status" value="1"/>
</dbReference>
<dbReference type="EMBL" id="DXCC01000017">
    <property type="protein sequence ID" value="HIZ15367.1"/>
    <property type="molecule type" value="Genomic_DNA"/>
</dbReference>
<protein>
    <submittedName>
        <fullName evidence="7">Metallophosphoesterase</fullName>
    </submittedName>
</protein>
<accession>A0A9D2DE62</accession>
<evidence type="ECO:0000313" key="7">
    <source>
        <dbReference type="EMBL" id="HIZ15367.1"/>
    </source>
</evidence>
<evidence type="ECO:0000256" key="1">
    <source>
        <dbReference type="ARBA" id="ARBA00022723"/>
    </source>
</evidence>
<comment type="similarity">
    <text evidence="4">Belongs to the cyclic nucleotide phosphodiesterase class-III family.</text>
</comment>
<reference evidence="7" key="1">
    <citation type="journal article" date="2021" name="PeerJ">
        <title>Extensive microbial diversity within the chicken gut microbiome revealed by metagenomics and culture.</title>
        <authorList>
            <person name="Gilroy R."/>
            <person name="Ravi A."/>
            <person name="Getino M."/>
            <person name="Pursley I."/>
            <person name="Horton D.L."/>
            <person name="Alikhan N.F."/>
            <person name="Baker D."/>
            <person name="Gharbi K."/>
            <person name="Hall N."/>
            <person name="Watson M."/>
            <person name="Adriaenssens E.M."/>
            <person name="Foster-Nyarko E."/>
            <person name="Jarju S."/>
            <person name="Secka A."/>
            <person name="Antonio M."/>
            <person name="Oren A."/>
            <person name="Chaudhuri R.R."/>
            <person name="La Ragione R."/>
            <person name="Hildebrand F."/>
            <person name="Pallen M.J."/>
        </authorList>
    </citation>
    <scope>NUCLEOTIDE SEQUENCE</scope>
    <source>
        <strain evidence="7">ChiHjej11B10-19426</strain>
    </source>
</reference>
<proteinExistence type="inferred from homology"/>
<dbReference type="PANTHER" id="PTHR42988">
    <property type="entry name" value="PHOSPHOHYDROLASE"/>
    <property type="match status" value="1"/>
</dbReference>
<keyword evidence="5" id="KW-0732">Signal</keyword>
<evidence type="ECO:0000259" key="6">
    <source>
        <dbReference type="Pfam" id="PF00149"/>
    </source>
</evidence>
<dbReference type="InterPro" id="IPR029052">
    <property type="entry name" value="Metallo-depent_PP-like"/>
</dbReference>
<dbReference type="SUPFAM" id="SSF56300">
    <property type="entry name" value="Metallo-dependent phosphatases"/>
    <property type="match status" value="1"/>
</dbReference>
<dbReference type="InterPro" id="IPR050884">
    <property type="entry name" value="CNP_phosphodiesterase-III"/>
</dbReference>
<evidence type="ECO:0000256" key="2">
    <source>
        <dbReference type="ARBA" id="ARBA00022801"/>
    </source>
</evidence>
<dbReference type="InterPro" id="IPR004843">
    <property type="entry name" value="Calcineurin-like_PHP"/>
</dbReference>
<dbReference type="Proteomes" id="UP000824014">
    <property type="component" value="Unassembled WGS sequence"/>
</dbReference>
<dbReference type="GO" id="GO:0016787">
    <property type="term" value="F:hydrolase activity"/>
    <property type="evidence" value="ECO:0007669"/>
    <property type="project" value="UniProtKB-KW"/>
</dbReference>
<evidence type="ECO:0000256" key="4">
    <source>
        <dbReference type="ARBA" id="ARBA00025742"/>
    </source>
</evidence>
<sequence>MRKFLIATWVALLSTVTLQAQLKVAVVSDIHVMVPELVEQDGAAFQDYVAHDRKLLMESVALAEAAVDELLAGRPDAVLVTGDLTKDGERVSHEYVAGQLLARLRRAGIPVYVVPGNHDVNNPHARIYRGDEAPRTATVSREEFAALYDDYGYGTALARDTASLSYVVQLNDSVRLLAVDACRYDENDFEANECVVGGRIRPRTLDFIEEQARLAQEAGCRMFVMMHHGLVRHWKWQDLAMGDYLVEHWRRCARLFGRCGLQVVFTGHFHAQDVAAFGQGDRRVYDIETGSTVSYPLPVRFVCLEGDTLAVRSVRLGDTGRLDAGLEPRALAYAEAGIATIVGDIVGDAVPEELVHRAGELVGEAYVAHIAGDERMPEAYAERLKEVCRQVRPYSWKYAFLLEHLARYLSTDTAPQDNEVEILL</sequence>
<evidence type="ECO:0000313" key="8">
    <source>
        <dbReference type="Proteomes" id="UP000824014"/>
    </source>
</evidence>
<dbReference type="PANTHER" id="PTHR42988:SF2">
    <property type="entry name" value="CYCLIC NUCLEOTIDE PHOSPHODIESTERASE CBUA0032-RELATED"/>
    <property type="match status" value="1"/>
</dbReference>
<dbReference type="AlphaFoldDB" id="A0A9D2DE62"/>
<evidence type="ECO:0000256" key="5">
    <source>
        <dbReference type="SAM" id="SignalP"/>
    </source>
</evidence>
<feature type="signal peptide" evidence="5">
    <location>
        <begin position="1"/>
        <end position="20"/>
    </location>
</feature>
<keyword evidence="1" id="KW-0479">Metal-binding</keyword>
<feature type="chain" id="PRO_5039150960" evidence="5">
    <location>
        <begin position="21"/>
        <end position="424"/>
    </location>
</feature>
<dbReference type="GO" id="GO:0046872">
    <property type="term" value="F:metal ion binding"/>
    <property type="evidence" value="ECO:0007669"/>
    <property type="project" value="UniProtKB-KW"/>
</dbReference>
<name>A0A9D2DE62_9BACT</name>
<dbReference type="Gene3D" id="3.60.21.10">
    <property type="match status" value="1"/>
</dbReference>
<reference evidence="7" key="2">
    <citation type="submission" date="2021-04" db="EMBL/GenBank/DDBJ databases">
        <authorList>
            <person name="Gilroy R."/>
        </authorList>
    </citation>
    <scope>NUCLEOTIDE SEQUENCE</scope>
    <source>
        <strain evidence="7">ChiHjej11B10-19426</strain>
    </source>
</reference>